<gene>
    <name evidence="9" type="primary">asnB</name>
    <name evidence="9" type="ORF">IM755_06870</name>
</gene>
<dbReference type="SUPFAM" id="SSF56235">
    <property type="entry name" value="N-terminal nucleophile aminohydrolases (Ntn hydrolases)"/>
    <property type="match status" value="1"/>
</dbReference>
<evidence type="ECO:0000256" key="4">
    <source>
        <dbReference type="ARBA" id="ARBA00022741"/>
    </source>
</evidence>
<dbReference type="Gene3D" id="3.40.50.620">
    <property type="entry name" value="HUPs"/>
    <property type="match status" value="1"/>
</dbReference>
<dbReference type="InterPro" id="IPR033738">
    <property type="entry name" value="AsnB_N"/>
</dbReference>
<dbReference type="PANTHER" id="PTHR43284">
    <property type="entry name" value="ASPARAGINE SYNTHETASE (GLUTAMINE-HYDROLYZING)"/>
    <property type="match status" value="1"/>
</dbReference>
<proteinExistence type="inferred from homology"/>
<comment type="similarity">
    <text evidence="2">Belongs to the asparagine synthetase family.</text>
</comment>
<dbReference type="InterPro" id="IPR001962">
    <property type="entry name" value="Asn_synthase"/>
</dbReference>
<comment type="pathway">
    <text evidence="1">Amino-acid biosynthesis; L-asparagine biosynthesis; L-asparagine from L-aspartate (L-Gln route): step 1/1.</text>
</comment>
<dbReference type="NCBIfam" id="TIGR01536">
    <property type="entry name" value="asn_synth_AEB"/>
    <property type="match status" value="1"/>
</dbReference>
<evidence type="ECO:0000256" key="2">
    <source>
        <dbReference type="ARBA" id="ARBA00005752"/>
    </source>
</evidence>
<comment type="caution">
    <text evidence="9">The sequence shown here is derived from an EMBL/GenBank/DDBJ whole genome shotgun (WGS) entry which is preliminary data.</text>
</comment>
<dbReference type="Gene3D" id="3.60.20.10">
    <property type="entry name" value="Glutamine Phosphoribosylpyrophosphate, subunit 1, domain 1"/>
    <property type="match status" value="1"/>
</dbReference>
<accession>A0ABR9WT74</accession>
<keyword evidence="6" id="KW-0315">Glutamine amidotransferase</keyword>
<keyword evidence="9" id="KW-0436">Ligase</keyword>
<evidence type="ECO:0000256" key="6">
    <source>
        <dbReference type="ARBA" id="ARBA00022962"/>
    </source>
</evidence>
<dbReference type="InterPro" id="IPR017932">
    <property type="entry name" value="GATase_2_dom"/>
</dbReference>
<dbReference type="PIRSF" id="PIRSF001589">
    <property type="entry name" value="Asn_synthetase_glu-h"/>
    <property type="match status" value="1"/>
</dbReference>
<comment type="catalytic activity">
    <reaction evidence="7">
        <text>L-aspartate + L-glutamine + ATP + H2O = L-asparagine + L-glutamate + AMP + diphosphate + H(+)</text>
        <dbReference type="Rhea" id="RHEA:12228"/>
        <dbReference type="ChEBI" id="CHEBI:15377"/>
        <dbReference type="ChEBI" id="CHEBI:15378"/>
        <dbReference type="ChEBI" id="CHEBI:29985"/>
        <dbReference type="ChEBI" id="CHEBI:29991"/>
        <dbReference type="ChEBI" id="CHEBI:30616"/>
        <dbReference type="ChEBI" id="CHEBI:33019"/>
        <dbReference type="ChEBI" id="CHEBI:58048"/>
        <dbReference type="ChEBI" id="CHEBI:58359"/>
        <dbReference type="ChEBI" id="CHEBI:456215"/>
        <dbReference type="EC" id="6.3.5.4"/>
    </reaction>
</comment>
<keyword evidence="4" id="KW-0547">Nucleotide-binding</keyword>
<evidence type="ECO:0000259" key="8">
    <source>
        <dbReference type="PROSITE" id="PS51278"/>
    </source>
</evidence>
<dbReference type="InterPro" id="IPR051786">
    <property type="entry name" value="ASN_synthetase/amidase"/>
</dbReference>
<evidence type="ECO:0000313" key="10">
    <source>
        <dbReference type="Proteomes" id="UP000656274"/>
    </source>
</evidence>
<name>A0ABR9WT74_9FLAO</name>
<evidence type="ECO:0000256" key="5">
    <source>
        <dbReference type="ARBA" id="ARBA00022840"/>
    </source>
</evidence>
<dbReference type="Pfam" id="PF13537">
    <property type="entry name" value="GATase_7"/>
    <property type="match status" value="1"/>
</dbReference>
<evidence type="ECO:0000256" key="1">
    <source>
        <dbReference type="ARBA" id="ARBA00005187"/>
    </source>
</evidence>
<keyword evidence="5" id="KW-0067">ATP-binding</keyword>
<evidence type="ECO:0000256" key="3">
    <source>
        <dbReference type="ARBA" id="ARBA00012737"/>
    </source>
</evidence>
<reference evidence="9 10" key="1">
    <citation type="submission" date="2020-10" db="EMBL/GenBank/DDBJ databases">
        <title>The genome sequence of Flavobacterium aquaticum 1Y8A.</title>
        <authorList>
            <person name="Liu Y."/>
        </authorList>
    </citation>
    <scope>NUCLEOTIDE SEQUENCE [LARGE SCALE GENOMIC DNA]</scope>
    <source>
        <strain evidence="9 10">1Y8A</strain>
    </source>
</reference>
<dbReference type="InterPro" id="IPR029055">
    <property type="entry name" value="Ntn_hydrolases_N"/>
</dbReference>
<feature type="domain" description="Glutamine amidotransferase type-2" evidence="8">
    <location>
        <begin position="2"/>
        <end position="215"/>
    </location>
</feature>
<dbReference type="EMBL" id="JADFTZ010000002">
    <property type="protein sequence ID" value="MBE9576431.1"/>
    <property type="molecule type" value="Genomic_DNA"/>
</dbReference>
<sequence>MCAINGIINWNGVSNLHKEQIIVSLKEMEYRGPDFSNTHSDANSILGHNRLAIVDLNPRSNQPMLSENKRYAIVFNGEIYNYKDIKNDLEQKGYHFNSVSDTEVLLNGFIAYGKEIVHKLRGMFAFVIWDTEQKEAFVARDRFGEKPFYYHYNSDGVFGFASNLAGIVPLFGKELQISKQAIYELFSLQYIDVNSCIYEGIQKLGPGCMMTINASGIKTETYWTPNYKDKTNSNFETNKENLHQLAKEAVAEQLEADVPVGLFLSGGTDSTVIAALASKQKQDITALTMSVPDNKNSDEAEAASFVANTLKIKHKIVNLDNNCVADLPYVLQNIEPLADASLLPAMAIAKEAKREFTVMLSGDGGDEIFGGYKRPLQFRKNTFSGNSLTKSLVELVIKKSDTKPFDYGYSKITDARIYKWAGVETLYHLKSLPQKQSQFLFKTNQKFENQLIKKYKEAANFASSEEDKMLYVGVKSNLTDDFLLKMDTANMFHSVESRCPFLDYRILEYTSHLTIEQLMPNGIDKELLKSIGSDYIPADFFKLPKKGFSIPYYDYLKTSWGDILQRFMQEGISSDMNLIDSKTVIQLILSYRANPSFKMGKLLYSILVFEIWLRVFHLKMNPESIKLN</sequence>
<dbReference type="PANTHER" id="PTHR43284:SF1">
    <property type="entry name" value="ASPARAGINE SYNTHETASE"/>
    <property type="match status" value="1"/>
</dbReference>
<dbReference type="CDD" id="cd01991">
    <property type="entry name" value="Asn_synthase_B_C"/>
    <property type="match status" value="1"/>
</dbReference>
<dbReference type="SUPFAM" id="SSF52402">
    <property type="entry name" value="Adenine nucleotide alpha hydrolases-like"/>
    <property type="match status" value="1"/>
</dbReference>
<protein>
    <recommendedName>
        <fullName evidence="3">asparagine synthase (glutamine-hydrolyzing)</fullName>
        <ecNumber evidence="3">6.3.5.4</ecNumber>
    </recommendedName>
</protein>
<dbReference type="InterPro" id="IPR006426">
    <property type="entry name" value="Asn_synth_AEB"/>
</dbReference>
<evidence type="ECO:0000256" key="7">
    <source>
        <dbReference type="ARBA" id="ARBA00048741"/>
    </source>
</evidence>
<dbReference type="Proteomes" id="UP000656274">
    <property type="component" value="Unassembled WGS sequence"/>
</dbReference>
<dbReference type="EC" id="6.3.5.4" evidence="3"/>
<keyword evidence="10" id="KW-1185">Reference proteome</keyword>
<dbReference type="RefSeq" id="WP_194095078.1">
    <property type="nucleotide sequence ID" value="NZ_JADFTZ010000002.1"/>
</dbReference>
<organism evidence="9 10">
    <name type="scientific">Flavobacterium proteolyticum</name>
    <dbReference type="NCBI Taxonomy" id="2911683"/>
    <lineage>
        <taxon>Bacteria</taxon>
        <taxon>Pseudomonadati</taxon>
        <taxon>Bacteroidota</taxon>
        <taxon>Flavobacteriia</taxon>
        <taxon>Flavobacteriales</taxon>
        <taxon>Flavobacteriaceae</taxon>
        <taxon>Flavobacterium</taxon>
    </lineage>
</organism>
<dbReference type="CDD" id="cd00712">
    <property type="entry name" value="AsnB"/>
    <property type="match status" value="1"/>
</dbReference>
<dbReference type="InterPro" id="IPR014729">
    <property type="entry name" value="Rossmann-like_a/b/a_fold"/>
</dbReference>
<dbReference type="GO" id="GO:0004066">
    <property type="term" value="F:asparagine synthase (glutamine-hydrolyzing) activity"/>
    <property type="evidence" value="ECO:0007669"/>
    <property type="project" value="UniProtKB-EC"/>
</dbReference>
<evidence type="ECO:0000313" key="9">
    <source>
        <dbReference type="EMBL" id="MBE9576431.1"/>
    </source>
</evidence>
<dbReference type="PROSITE" id="PS51278">
    <property type="entry name" value="GATASE_TYPE_2"/>
    <property type="match status" value="1"/>
</dbReference>
<dbReference type="Pfam" id="PF00733">
    <property type="entry name" value="Asn_synthase"/>
    <property type="match status" value="1"/>
</dbReference>